<dbReference type="HOGENOM" id="CLU_024720_3_0_1"/>
<feature type="transmembrane region" description="Helical" evidence="9">
    <location>
        <begin position="321"/>
        <end position="339"/>
    </location>
</feature>
<feature type="transmembrane region" description="Helical" evidence="9">
    <location>
        <begin position="419"/>
        <end position="440"/>
    </location>
</feature>
<dbReference type="GO" id="GO:0005516">
    <property type="term" value="F:calmodulin binding"/>
    <property type="evidence" value="ECO:0007669"/>
    <property type="project" value="UniProtKB-KW"/>
</dbReference>
<keyword evidence="8" id="KW-0112">Calmodulin-binding</keyword>
<evidence type="ECO:0000256" key="1">
    <source>
        <dbReference type="ARBA" id="ARBA00004141"/>
    </source>
</evidence>
<feature type="transmembrane region" description="Helical" evidence="9">
    <location>
        <begin position="296"/>
        <end position="315"/>
    </location>
</feature>
<dbReference type="Gramene" id="EFJ31274">
    <property type="protein sequence ID" value="EFJ31274"/>
    <property type="gene ID" value="SELMODRAFT_88157"/>
</dbReference>
<keyword evidence="6 8" id="KW-0472">Membrane</keyword>
<evidence type="ECO:0000256" key="4">
    <source>
        <dbReference type="ARBA" id="ARBA00022821"/>
    </source>
</evidence>
<evidence type="ECO:0000256" key="8">
    <source>
        <dbReference type="RuleBase" id="RU280816"/>
    </source>
</evidence>
<reference evidence="10 11" key="1">
    <citation type="journal article" date="2011" name="Science">
        <title>The Selaginella genome identifies genetic changes associated with the evolution of vascular plants.</title>
        <authorList>
            <person name="Banks J.A."/>
            <person name="Nishiyama T."/>
            <person name="Hasebe M."/>
            <person name="Bowman J.L."/>
            <person name="Gribskov M."/>
            <person name="dePamphilis C."/>
            <person name="Albert V.A."/>
            <person name="Aono N."/>
            <person name="Aoyama T."/>
            <person name="Ambrose B.A."/>
            <person name="Ashton N.W."/>
            <person name="Axtell M.J."/>
            <person name="Barker E."/>
            <person name="Barker M.S."/>
            <person name="Bennetzen J.L."/>
            <person name="Bonawitz N.D."/>
            <person name="Chapple C."/>
            <person name="Cheng C."/>
            <person name="Correa L.G."/>
            <person name="Dacre M."/>
            <person name="DeBarry J."/>
            <person name="Dreyer I."/>
            <person name="Elias M."/>
            <person name="Engstrom E.M."/>
            <person name="Estelle M."/>
            <person name="Feng L."/>
            <person name="Finet C."/>
            <person name="Floyd S.K."/>
            <person name="Frommer W.B."/>
            <person name="Fujita T."/>
            <person name="Gramzow L."/>
            <person name="Gutensohn M."/>
            <person name="Harholt J."/>
            <person name="Hattori M."/>
            <person name="Heyl A."/>
            <person name="Hirai T."/>
            <person name="Hiwatashi Y."/>
            <person name="Ishikawa M."/>
            <person name="Iwata M."/>
            <person name="Karol K.G."/>
            <person name="Koehler B."/>
            <person name="Kolukisaoglu U."/>
            <person name="Kubo M."/>
            <person name="Kurata T."/>
            <person name="Lalonde S."/>
            <person name="Li K."/>
            <person name="Li Y."/>
            <person name="Litt A."/>
            <person name="Lyons E."/>
            <person name="Manning G."/>
            <person name="Maruyama T."/>
            <person name="Michael T.P."/>
            <person name="Mikami K."/>
            <person name="Miyazaki S."/>
            <person name="Morinaga S."/>
            <person name="Murata T."/>
            <person name="Mueller-Roeber B."/>
            <person name="Nelson D.R."/>
            <person name="Obara M."/>
            <person name="Oguri Y."/>
            <person name="Olmstead R.G."/>
            <person name="Onodera N."/>
            <person name="Petersen B.L."/>
            <person name="Pils B."/>
            <person name="Prigge M."/>
            <person name="Rensing S.A."/>
            <person name="Riano-Pachon D.M."/>
            <person name="Roberts A.W."/>
            <person name="Sato Y."/>
            <person name="Scheller H.V."/>
            <person name="Schulz B."/>
            <person name="Schulz C."/>
            <person name="Shakirov E.V."/>
            <person name="Shibagaki N."/>
            <person name="Shinohara N."/>
            <person name="Shippen D.E."/>
            <person name="Soerensen I."/>
            <person name="Sotooka R."/>
            <person name="Sugimoto N."/>
            <person name="Sugita M."/>
            <person name="Sumikawa N."/>
            <person name="Tanurdzic M."/>
            <person name="Theissen G."/>
            <person name="Ulvskov P."/>
            <person name="Wakazuki S."/>
            <person name="Weng J.K."/>
            <person name="Willats W.W."/>
            <person name="Wipf D."/>
            <person name="Wolf P.G."/>
            <person name="Yang L."/>
            <person name="Zimmer A.D."/>
            <person name="Zhu Q."/>
            <person name="Mitros T."/>
            <person name="Hellsten U."/>
            <person name="Loque D."/>
            <person name="Otillar R."/>
            <person name="Salamov A."/>
            <person name="Schmutz J."/>
            <person name="Shapiro H."/>
            <person name="Lindquist E."/>
            <person name="Lucas S."/>
            <person name="Rokhsar D."/>
            <person name="Grigoriev I.V."/>
        </authorList>
    </citation>
    <scope>NUCLEOTIDE SEQUENCE [LARGE SCALE GENOMIC DNA]</scope>
</reference>
<dbReference type="PANTHER" id="PTHR31942:SF52">
    <property type="entry name" value="MLO-LIKE PROTEIN 1"/>
    <property type="match status" value="1"/>
</dbReference>
<evidence type="ECO:0000256" key="2">
    <source>
        <dbReference type="ARBA" id="ARBA00006574"/>
    </source>
</evidence>
<dbReference type="GO" id="GO:0016020">
    <property type="term" value="C:membrane"/>
    <property type="evidence" value="ECO:0007669"/>
    <property type="project" value="UniProtKB-SubCell"/>
</dbReference>
<sequence>MAEEEKHVEGGSLEVTPTWAVALVCSIFVLASFGLVRAIHHLGRYLRRRQEKSLYQALDKIKEELMLLGFISLLLTVFQPVIASICMPHNFIEHMLPCKFDTKTLTLAGEAPHGAPNGTSETPSGHARRLLALNRRMLSSESSKEAAETSKCFAKNKVPFVSREGLHKLHIFIFVLAVVHVVYSCLTLILGRYKVHGWSAWERRAQAEPQTETPSIKKRGKLVRQSTFLKKHANPKWISSDFLSWIVCFFRQFGRSVTYTEYQTLRLGFIRVSKQSSSSSSHAVRLRVLEDDFKKVVGISFYLWFFVVLFLLLNVSGWHTYFWIAFLPLGILLVVGAKLQNIIMALAVEIAEEQKNQSTVVVNLRDELFWFNRPKLILYLIHFVLFQNAFELAFFVWIWAAFGFDSCFMENLGFVITRLVIGVIVQVLCSYSTLPLYALVTQVFHRGSTQIIAFAE</sequence>
<name>D8RA63_SELML</name>
<keyword evidence="5 8" id="KW-1133">Transmembrane helix</keyword>
<feature type="transmembrane region" description="Helical" evidence="9">
    <location>
        <begin position="376"/>
        <end position="399"/>
    </location>
</feature>
<keyword evidence="4 8" id="KW-0611">Plant defense</keyword>
<proteinExistence type="inferred from homology"/>
<dbReference type="PANTHER" id="PTHR31942">
    <property type="entry name" value="MLO-LIKE PROTEIN 1"/>
    <property type="match status" value="1"/>
</dbReference>
<dbReference type="InterPro" id="IPR004326">
    <property type="entry name" value="Mlo"/>
</dbReference>
<dbReference type="AlphaFoldDB" id="D8RA63"/>
<dbReference type="KEGG" id="smo:SELMODRAFT_88157"/>
<accession>D8RA63</accession>
<comment type="similarity">
    <text evidence="2 8">Belongs to the MLO family.</text>
</comment>
<dbReference type="GO" id="GO:0006952">
    <property type="term" value="P:defense response"/>
    <property type="evidence" value="ECO:0007669"/>
    <property type="project" value="UniProtKB-KW"/>
</dbReference>
<gene>
    <name evidence="8" type="primary">MLO</name>
    <name evidence="10" type="ORF">SELMODRAFT_88157</name>
</gene>
<dbReference type="Pfam" id="PF03094">
    <property type="entry name" value="Mlo"/>
    <property type="match status" value="1"/>
</dbReference>
<keyword evidence="11" id="KW-1185">Reference proteome</keyword>
<organism evidence="11">
    <name type="scientific">Selaginella moellendorffii</name>
    <name type="common">Spikemoss</name>
    <dbReference type="NCBI Taxonomy" id="88036"/>
    <lineage>
        <taxon>Eukaryota</taxon>
        <taxon>Viridiplantae</taxon>
        <taxon>Streptophyta</taxon>
        <taxon>Embryophyta</taxon>
        <taxon>Tracheophyta</taxon>
        <taxon>Lycopodiopsida</taxon>
        <taxon>Selaginellales</taxon>
        <taxon>Selaginellaceae</taxon>
        <taxon>Selaginella</taxon>
    </lineage>
</organism>
<dbReference type="InParanoid" id="D8RA63"/>
<evidence type="ECO:0000256" key="7">
    <source>
        <dbReference type="ARBA" id="ARBA00023265"/>
    </source>
</evidence>
<feature type="transmembrane region" description="Helical" evidence="9">
    <location>
        <begin position="65"/>
        <end position="85"/>
    </location>
</feature>
<comment type="subcellular location">
    <subcellularLocation>
        <location evidence="1 8">Membrane</location>
        <topology evidence="1 8">Multi-pass membrane protein</topology>
    </subcellularLocation>
</comment>
<evidence type="ECO:0000256" key="3">
    <source>
        <dbReference type="ARBA" id="ARBA00022692"/>
    </source>
</evidence>
<evidence type="ECO:0000313" key="11">
    <source>
        <dbReference type="Proteomes" id="UP000001514"/>
    </source>
</evidence>
<keyword evidence="3 8" id="KW-0812">Transmembrane</keyword>
<evidence type="ECO:0000256" key="6">
    <source>
        <dbReference type="ARBA" id="ARBA00023136"/>
    </source>
</evidence>
<dbReference type="OMA" id="KWEDEHS"/>
<evidence type="ECO:0000256" key="9">
    <source>
        <dbReference type="SAM" id="Phobius"/>
    </source>
</evidence>
<comment type="function">
    <text evidence="8">May be involved in modulation of pathogen defense and leaf cell death.</text>
</comment>
<dbReference type="EMBL" id="GL377574">
    <property type="protein sequence ID" value="EFJ31274.1"/>
    <property type="molecule type" value="Genomic_DNA"/>
</dbReference>
<evidence type="ECO:0000313" key="10">
    <source>
        <dbReference type="EMBL" id="EFJ31274.1"/>
    </source>
</evidence>
<dbReference type="STRING" id="88036.D8RA63"/>
<dbReference type="Proteomes" id="UP000001514">
    <property type="component" value="Unassembled WGS sequence"/>
</dbReference>
<dbReference type="FunCoup" id="D8RA63">
    <property type="interactions" value="1276"/>
</dbReference>
<comment type="domain">
    <text evidence="8">The C-terminus contains a calmodulin-binding domain, which binds calmodulin in a calcium-dependent fashion.</text>
</comment>
<protein>
    <recommendedName>
        <fullName evidence="8">MLO-like protein</fullName>
    </recommendedName>
</protein>
<feature type="transmembrane region" description="Helical" evidence="9">
    <location>
        <begin position="20"/>
        <end position="39"/>
    </location>
</feature>
<evidence type="ECO:0000256" key="5">
    <source>
        <dbReference type="ARBA" id="ARBA00022989"/>
    </source>
</evidence>
<feature type="transmembrane region" description="Helical" evidence="9">
    <location>
        <begin position="169"/>
        <end position="190"/>
    </location>
</feature>
<keyword evidence="7 8" id="KW-0568">Pathogenesis-related protein</keyword>
<dbReference type="eggNOG" id="KOG0017">
    <property type="taxonomic scope" value="Eukaryota"/>
</dbReference>